<dbReference type="EMBL" id="LT629804">
    <property type="protein sequence ID" value="SDU77588.1"/>
    <property type="molecule type" value="Genomic_DNA"/>
</dbReference>
<evidence type="ECO:0000313" key="12">
    <source>
        <dbReference type="Proteomes" id="UP000214355"/>
    </source>
</evidence>
<dbReference type="PANTHER" id="PTHR11693">
    <property type="entry name" value="ATP SYNTHASE GAMMA CHAIN"/>
    <property type="match status" value="1"/>
</dbReference>
<evidence type="ECO:0000256" key="10">
    <source>
        <dbReference type="HAMAP-Rule" id="MF_00815"/>
    </source>
</evidence>
<proteinExistence type="inferred from homology"/>
<dbReference type="PRINTS" id="PR00126">
    <property type="entry name" value="ATPASEGAMMA"/>
</dbReference>
<dbReference type="InterPro" id="IPR023632">
    <property type="entry name" value="ATP_synth_F1_gsu_CS"/>
</dbReference>
<accession>A0A1H2LAF2</accession>
<evidence type="ECO:0000256" key="1">
    <source>
        <dbReference type="ARBA" id="ARBA00003456"/>
    </source>
</evidence>
<keyword evidence="10" id="KW-1003">Cell membrane</keyword>
<protein>
    <recommendedName>
        <fullName evidence="10">ATP synthase gamma chain</fullName>
    </recommendedName>
    <alternativeName>
        <fullName evidence="10">ATP synthase F1 sector gamma subunit</fullName>
    </alternativeName>
    <alternativeName>
        <fullName evidence="10">F-ATPase gamma subunit</fullName>
    </alternativeName>
</protein>
<comment type="similarity">
    <text evidence="3 10">Belongs to the ATPase gamma chain family.</text>
</comment>
<evidence type="ECO:0000256" key="3">
    <source>
        <dbReference type="ARBA" id="ARBA00007681"/>
    </source>
</evidence>
<dbReference type="InterPro" id="IPR000131">
    <property type="entry name" value="ATP_synth_F1_gsu"/>
</dbReference>
<dbReference type="Pfam" id="PF00231">
    <property type="entry name" value="ATP-synt"/>
    <property type="match status" value="1"/>
</dbReference>
<dbReference type="InterPro" id="IPR035968">
    <property type="entry name" value="ATP_synth_F1_ATPase_gsu"/>
</dbReference>
<evidence type="ECO:0000256" key="5">
    <source>
        <dbReference type="ARBA" id="ARBA00022781"/>
    </source>
</evidence>
<comment type="subcellular location">
    <subcellularLocation>
        <location evidence="10">Cell membrane</location>
        <topology evidence="10">Peripheral membrane protein</topology>
    </subcellularLocation>
    <subcellularLocation>
        <location evidence="2">Membrane</location>
        <topology evidence="2">Peripheral membrane protein</topology>
    </subcellularLocation>
</comment>
<dbReference type="SUPFAM" id="SSF52943">
    <property type="entry name" value="ATP synthase (F1-ATPase), gamma subunit"/>
    <property type="match status" value="1"/>
</dbReference>
<evidence type="ECO:0000256" key="6">
    <source>
        <dbReference type="ARBA" id="ARBA00023065"/>
    </source>
</evidence>
<dbReference type="Gene3D" id="1.10.287.80">
    <property type="entry name" value="ATP synthase, gamma subunit, helix hairpin domain"/>
    <property type="match status" value="1"/>
</dbReference>
<evidence type="ECO:0000256" key="4">
    <source>
        <dbReference type="ARBA" id="ARBA00022448"/>
    </source>
</evidence>
<dbReference type="GO" id="GO:0046933">
    <property type="term" value="F:proton-transporting ATP synthase activity, rotational mechanism"/>
    <property type="evidence" value="ECO:0007669"/>
    <property type="project" value="UniProtKB-UniRule"/>
</dbReference>
<gene>
    <name evidence="10" type="primary">atpG</name>
    <name evidence="11" type="ORF">SAMN04489737_0079</name>
</gene>
<dbReference type="HAMAP" id="MF_00815">
    <property type="entry name" value="ATP_synth_gamma_bact"/>
    <property type="match status" value="1"/>
</dbReference>
<evidence type="ECO:0000256" key="7">
    <source>
        <dbReference type="ARBA" id="ARBA00023136"/>
    </source>
</evidence>
<dbReference type="OrthoDB" id="9812769at2"/>
<dbReference type="RefSeq" id="WP_091278570.1">
    <property type="nucleotide sequence ID" value="NZ_JABAPK010000003.1"/>
</dbReference>
<evidence type="ECO:0000313" key="11">
    <source>
        <dbReference type="EMBL" id="SDU77588.1"/>
    </source>
</evidence>
<keyword evidence="7 10" id="KW-0472">Membrane</keyword>
<keyword evidence="8 10" id="KW-0139">CF(1)</keyword>
<dbReference type="PROSITE" id="PS00153">
    <property type="entry name" value="ATPASE_GAMMA"/>
    <property type="match status" value="1"/>
</dbReference>
<organism evidence="11 12">
    <name type="scientific">Arcanobacterium phocae</name>
    <dbReference type="NCBI Taxonomy" id="131112"/>
    <lineage>
        <taxon>Bacteria</taxon>
        <taxon>Bacillati</taxon>
        <taxon>Actinomycetota</taxon>
        <taxon>Actinomycetes</taxon>
        <taxon>Actinomycetales</taxon>
        <taxon>Actinomycetaceae</taxon>
        <taxon>Arcanobacterium</taxon>
    </lineage>
</organism>
<dbReference type="NCBIfam" id="NF004145">
    <property type="entry name" value="PRK05621.1-2"/>
    <property type="match status" value="1"/>
</dbReference>
<dbReference type="NCBIfam" id="TIGR01146">
    <property type="entry name" value="ATPsyn_F1gamma"/>
    <property type="match status" value="1"/>
</dbReference>
<name>A0A1H2LAF2_9ACTO</name>
<comment type="subunit">
    <text evidence="10">F-type ATPases have 2 components, CF(1) - the catalytic core - and CF(0) - the membrane proton channel. CF(1) has five subunits: alpha(3), beta(3), gamma(1), delta(1), epsilon(1). CF(0) has three main subunits: a, b and c.</text>
</comment>
<dbReference type="GO" id="GO:0005886">
    <property type="term" value="C:plasma membrane"/>
    <property type="evidence" value="ECO:0007669"/>
    <property type="project" value="UniProtKB-SubCell"/>
</dbReference>
<evidence type="ECO:0000256" key="8">
    <source>
        <dbReference type="ARBA" id="ARBA00023196"/>
    </source>
</evidence>
<dbReference type="GO" id="GO:0045259">
    <property type="term" value="C:proton-transporting ATP synthase complex"/>
    <property type="evidence" value="ECO:0007669"/>
    <property type="project" value="UniProtKB-KW"/>
</dbReference>
<dbReference type="AlphaFoldDB" id="A0A1H2LAF2"/>
<comment type="function">
    <text evidence="1 10">Produces ATP from ADP in the presence of a proton gradient across the membrane. The gamma chain is believed to be important in regulating ATPase activity and the flow of protons through the CF(0) complex.</text>
</comment>
<dbReference type="Gene3D" id="3.40.1380.10">
    <property type="match status" value="1"/>
</dbReference>
<dbReference type="GO" id="GO:0042777">
    <property type="term" value="P:proton motive force-driven plasma membrane ATP synthesis"/>
    <property type="evidence" value="ECO:0007669"/>
    <property type="project" value="UniProtKB-UniRule"/>
</dbReference>
<dbReference type="Proteomes" id="UP000214355">
    <property type="component" value="Chromosome I"/>
</dbReference>
<dbReference type="GO" id="GO:0005524">
    <property type="term" value="F:ATP binding"/>
    <property type="evidence" value="ECO:0007669"/>
    <property type="project" value="UniProtKB-UniRule"/>
</dbReference>
<keyword evidence="12" id="KW-1185">Reference proteome</keyword>
<dbReference type="CDD" id="cd12151">
    <property type="entry name" value="F1-ATPase_gamma"/>
    <property type="match status" value="1"/>
</dbReference>
<reference evidence="12" key="1">
    <citation type="submission" date="2016-10" db="EMBL/GenBank/DDBJ databases">
        <authorList>
            <person name="Varghese N."/>
            <person name="Submissions S."/>
        </authorList>
    </citation>
    <scope>NUCLEOTIDE SEQUENCE [LARGE SCALE GENOMIC DNA]</scope>
    <source>
        <strain evidence="12">DSM 10002</strain>
    </source>
</reference>
<keyword evidence="9 10" id="KW-0066">ATP synthesis</keyword>
<keyword evidence="5 10" id="KW-0375">Hydrogen ion transport</keyword>
<keyword evidence="4 10" id="KW-0813">Transport</keyword>
<dbReference type="STRING" id="131112.SAMN04489737_0079"/>
<evidence type="ECO:0000256" key="2">
    <source>
        <dbReference type="ARBA" id="ARBA00004170"/>
    </source>
</evidence>
<keyword evidence="6 10" id="KW-0406">Ion transport</keyword>
<sequence>MAGSQRIYKQKIRATKTLEKVFRAMELIAASRIGKARDRALGQDPYTQALTRSIGTVAAHAHEDHPLIKERTDTNRVIVFVVTSDRGMAGAYSSSVLREAERLINELKENGKEPVLYVSGRRGASYFRFRGVPVERAWTGESDKPSDETSDEISTEFLTRFLADADDGGVAELYMIFTRFVSMVTQTVQVRRMLPIQVVDDVDDLGETSVDDKSPEDNEPLYEFEPSAQQVFDELLPMYVGQRIHSVMLMSAASELAARQQAMHSATENAGEVIESYTRLANNARQAEITTEITEIISGADSLGKS</sequence>
<dbReference type="GeneID" id="65343840"/>
<evidence type="ECO:0000256" key="9">
    <source>
        <dbReference type="ARBA" id="ARBA00023310"/>
    </source>
</evidence>
<dbReference type="PANTHER" id="PTHR11693:SF22">
    <property type="entry name" value="ATP SYNTHASE SUBUNIT GAMMA, MITOCHONDRIAL"/>
    <property type="match status" value="1"/>
</dbReference>